<dbReference type="GO" id="GO:0005765">
    <property type="term" value="C:lysosomal membrane"/>
    <property type="evidence" value="ECO:0007669"/>
    <property type="project" value="UniProtKB-SubCell"/>
</dbReference>
<keyword evidence="3 12" id="KW-0732">Signal</keyword>
<evidence type="ECO:0000256" key="2">
    <source>
        <dbReference type="ARBA" id="ARBA00022692"/>
    </source>
</evidence>
<sequence>MLIFYTLLLGYTLIHLAGIHSWKTTVQLNPGCTSECHKFNLVYVSSRNETLSVHNLFSASERFTPSVLVAVSHNPNANLNIDWGRLKDPQQAITIEDVSQSYGIVFSRLVEYDDKNDSADMTHISDDPTTYRIHHMGNWSWKLANFSETHPKVLKDDEIFNVEFVANGTDDIFSKGGEVNLKFMISNGKQRGSLPPHLLFLPGLTTQFEMILNNLVTSLKHARFGVQMALISNNSIPDSMDFRRVAQYSIDDETTPGIFEMVNLLLNEQADQKSTVAPIRSYPPAFMQLRPVCYTASDERNIKSSRGAKIGLTQQRLNSSEQTLLSRSMPYTVFGDRMDPAEFPTKKGVNSVGIRLQNFSMGTPEDLFYENSKYLVWTGSYGIGEPPEETLSSLLIGLIIFCAVVMATAFLFGALLIIILKRRQRAIQFAVMPEPEESVDPKLA</sequence>
<comment type="function">
    <text evidence="8">Required to protect lysosomal transporter MFSD1 from lysosomal proteolysis and for MFSD1 lysosomal localization.</text>
</comment>
<name>A0AAV2TJX9_CALDB</name>
<evidence type="ECO:0000256" key="7">
    <source>
        <dbReference type="ARBA" id="ARBA00023228"/>
    </source>
</evidence>
<comment type="similarity">
    <text evidence="1">Belongs to the GLMP family.</text>
</comment>
<dbReference type="Pfam" id="PF15065">
    <property type="entry name" value="NCU-G1"/>
    <property type="match status" value="1"/>
</dbReference>
<evidence type="ECO:0000256" key="5">
    <source>
        <dbReference type="ARBA" id="ARBA00023136"/>
    </source>
</evidence>
<evidence type="ECO:0000256" key="4">
    <source>
        <dbReference type="ARBA" id="ARBA00022989"/>
    </source>
</evidence>
<keyword evidence="7" id="KW-0458">Lysosome</keyword>
<dbReference type="Proteomes" id="UP001497525">
    <property type="component" value="Unassembled WGS sequence"/>
</dbReference>
<dbReference type="PANTHER" id="PTHR31981:SF1">
    <property type="entry name" value="GLYCOSYLATED LYSOSOMAL MEMBRANE PROTEIN"/>
    <property type="match status" value="1"/>
</dbReference>
<feature type="signal peptide" evidence="12">
    <location>
        <begin position="1"/>
        <end position="21"/>
    </location>
</feature>
<evidence type="ECO:0000256" key="8">
    <source>
        <dbReference type="ARBA" id="ARBA00024176"/>
    </source>
</evidence>
<evidence type="ECO:0000313" key="14">
    <source>
        <dbReference type="Proteomes" id="UP001497525"/>
    </source>
</evidence>
<evidence type="ECO:0000256" key="9">
    <source>
        <dbReference type="ARBA" id="ARBA00024189"/>
    </source>
</evidence>
<evidence type="ECO:0000256" key="3">
    <source>
        <dbReference type="ARBA" id="ARBA00022729"/>
    </source>
</evidence>
<evidence type="ECO:0000256" key="1">
    <source>
        <dbReference type="ARBA" id="ARBA00010599"/>
    </source>
</evidence>
<evidence type="ECO:0000256" key="11">
    <source>
        <dbReference type="SAM" id="Phobius"/>
    </source>
</evidence>
<evidence type="ECO:0000256" key="10">
    <source>
        <dbReference type="ARBA" id="ARBA00044960"/>
    </source>
</evidence>
<evidence type="ECO:0000256" key="12">
    <source>
        <dbReference type="SAM" id="SignalP"/>
    </source>
</evidence>
<dbReference type="PANTHER" id="PTHR31981">
    <property type="entry name" value="GLYCOSYLATED LYSOSOMAL MEMBRANE PROTEIN"/>
    <property type="match status" value="1"/>
</dbReference>
<keyword evidence="4 11" id="KW-1133">Transmembrane helix</keyword>
<feature type="chain" id="PRO_5043573301" description="Glycosylated lysosomal membrane protein" evidence="12">
    <location>
        <begin position="22"/>
        <end position="444"/>
    </location>
</feature>
<reference evidence="13" key="1">
    <citation type="submission" date="2024-06" db="EMBL/GenBank/DDBJ databases">
        <authorList>
            <person name="Liu X."/>
            <person name="Lenzi L."/>
            <person name="Haldenby T S."/>
            <person name="Uol C."/>
        </authorList>
    </citation>
    <scope>NUCLEOTIDE SEQUENCE</scope>
</reference>
<gene>
    <name evidence="13" type="ORF">CDAUBV1_LOCUS12243</name>
</gene>
<evidence type="ECO:0000313" key="13">
    <source>
        <dbReference type="EMBL" id="CAL5137757.1"/>
    </source>
</evidence>
<dbReference type="AlphaFoldDB" id="A0AAV2TJX9"/>
<protein>
    <recommendedName>
        <fullName evidence="15">Glycosylated lysosomal membrane protein</fullName>
    </recommendedName>
</protein>
<accession>A0AAV2TJX9</accession>
<comment type="subcellular location">
    <subcellularLocation>
        <location evidence="9">Lysosome membrane</location>
        <topology evidence="9">Single-pass type I membrane protein</topology>
        <orientation evidence="9">Lumenal side</orientation>
    </subcellularLocation>
</comment>
<organism evidence="13 14">
    <name type="scientific">Calicophoron daubneyi</name>
    <name type="common">Rumen fluke</name>
    <name type="synonym">Paramphistomum daubneyi</name>
    <dbReference type="NCBI Taxonomy" id="300641"/>
    <lineage>
        <taxon>Eukaryota</taxon>
        <taxon>Metazoa</taxon>
        <taxon>Spiralia</taxon>
        <taxon>Lophotrochozoa</taxon>
        <taxon>Platyhelminthes</taxon>
        <taxon>Trematoda</taxon>
        <taxon>Digenea</taxon>
        <taxon>Plagiorchiida</taxon>
        <taxon>Pronocephalata</taxon>
        <taxon>Paramphistomoidea</taxon>
        <taxon>Paramphistomidae</taxon>
        <taxon>Calicophoron</taxon>
    </lineage>
</organism>
<comment type="subunit">
    <text evidence="10">Interacts (via lumenal domain) with lysosomal protein MFSD1; the interaction starts while both proteins are still in the endoplasmic reticulum and is required for stabilization of MFSD1 in lysosomes but has no direct effect on its targeting to lysosomes or transporter activity.</text>
</comment>
<dbReference type="EMBL" id="CAXLJL010000434">
    <property type="protein sequence ID" value="CAL5137757.1"/>
    <property type="molecule type" value="Genomic_DNA"/>
</dbReference>
<evidence type="ECO:0000256" key="6">
    <source>
        <dbReference type="ARBA" id="ARBA00023180"/>
    </source>
</evidence>
<keyword evidence="6" id="KW-0325">Glycoprotein</keyword>
<comment type="caution">
    <text evidence="13">The sequence shown here is derived from an EMBL/GenBank/DDBJ whole genome shotgun (WGS) entry which is preliminary data.</text>
</comment>
<keyword evidence="5 11" id="KW-0472">Membrane</keyword>
<keyword evidence="2 11" id="KW-0812">Transmembrane</keyword>
<evidence type="ECO:0008006" key="15">
    <source>
        <dbReference type="Google" id="ProtNLM"/>
    </source>
</evidence>
<proteinExistence type="inferred from homology"/>
<feature type="transmembrane region" description="Helical" evidence="11">
    <location>
        <begin position="394"/>
        <end position="420"/>
    </location>
</feature>
<dbReference type="InterPro" id="IPR029382">
    <property type="entry name" value="NCU-G1"/>
</dbReference>